<proteinExistence type="predicted"/>
<name>A0A6J5LGX8_9CAUD</name>
<organism evidence="1">
    <name type="scientific">uncultured Caudovirales phage</name>
    <dbReference type="NCBI Taxonomy" id="2100421"/>
    <lineage>
        <taxon>Viruses</taxon>
        <taxon>Duplodnaviria</taxon>
        <taxon>Heunggongvirae</taxon>
        <taxon>Uroviricota</taxon>
        <taxon>Caudoviricetes</taxon>
        <taxon>Peduoviridae</taxon>
        <taxon>Maltschvirus</taxon>
        <taxon>Maltschvirus maltsch</taxon>
    </lineage>
</organism>
<sequence length="50" mass="5739">MKLDELKTLIVHNLDVVEFLDIIGRDISDLVESFEDDISECFDDLARAVE</sequence>
<reference evidence="1" key="1">
    <citation type="submission" date="2020-04" db="EMBL/GenBank/DDBJ databases">
        <authorList>
            <person name="Chiriac C."/>
            <person name="Salcher M."/>
            <person name="Ghai R."/>
            <person name="Kavagutti S V."/>
        </authorList>
    </citation>
    <scope>NUCLEOTIDE SEQUENCE</scope>
</reference>
<accession>A0A6J5LGX8</accession>
<dbReference type="EMBL" id="LR796267">
    <property type="protein sequence ID" value="CAB4132396.1"/>
    <property type="molecule type" value="Genomic_DNA"/>
</dbReference>
<protein>
    <submittedName>
        <fullName evidence="1">Uncharacterized protein</fullName>
    </submittedName>
</protein>
<evidence type="ECO:0000313" key="1">
    <source>
        <dbReference type="EMBL" id="CAB4132396.1"/>
    </source>
</evidence>
<gene>
    <name evidence="1" type="ORF">UFOVP248_30</name>
</gene>